<evidence type="ECO:0000259" key="1">
    <source>
        <dbReference type="Pfam" id="PF12728"/>
    </source>
</evidence>
<dbReference type="AlphaFoldDB" id="A0A5M9H218"/>
<dbReference type="PANTHER" id="PTHR34585:SF22">
    <property type="entry name" value="HELIX-TURN-HELIX DOMAIN-CONTAINING PROTEIN"/>
    <property type="match status" value="1"/>
</dbReference>
<dbReference type="InterPro" id="IPR009061">
    <property type="entry name" value="DNA-bd_dom_put_sf"/>
</dbReference>
<reference evidence="2 3" key="1">
    <citation type="submission" date="2019-09" db="EMBL/GenBank/DDBJ databases">
        <title>Pararcticibacter amylolyticus gen. nov., sp. nov., isolated from a rottenly hemp rope, and reclassification of Pedobacter tournemirensis as Pararcticibacter tournemirensis comb. nov.</title>
        <authorList>
            <person name="Cai Y."/>
        </authorList>
    </citation>
    <scope>NUCLEOTIDE SEQUENCE [LARGE SCALE GENOMIC DNA]</scope>
    <source>
        <strain evidence="2 3">TF5-37.2-LB10</strain>
    </source>
</reference>
<evidence type="ECO:0000313" key="3">
    <source>
        <dbReference type="Proteomes" id="UP000322918"/>
    </source>
</evidence>
<name>A0A5M9H218_9SPHI</name>
<dbReference type="PANTHER" id="PTHR34585">
    <property type="match status" value="1"/>
</dbReference>
<comment type="caution">
    <text evidence="2">The sequence shown here is derived from an EMBL/GenBank/DDBJ whole genome shotgun (WGS) entry which is preliminary data.</text>
</comment>
<dbReference type="EMBL" id="VWNE01000026">
    <property type="protein sequence ID" value="KAA8480051.1"/>
    <property type="molecule type" value="Genomic_DNA"/>
</dbReference>
<accession>A0A5M9H218</accession>
<dbReference type="Proteomes" id="UP000322918">
    <property type="component" value="Unassembled WGS sequence"/>
</dbReference>
<dbReference type="Pfam" id="PF12728">
    <property type="entry name" value="HTH_17"/>
    <property type="match status" value="1"/>
</dbReference>
<protein>
    <submittedName>
        <fullName evidence="2">Helix-turn-helix domain-containing protein</fullName>
    </submittedName>
</protein>
<keyword evidence="3" id="KW-1185">Reference proteome</keyword>
<evidence type="ECO:0000313" key="2">
    <source>
        <dbReference type="EMBL" id="KAA8480051.1"/>
    </source>
</evidence>
<feature type="domain" description="Helix-turn-helix" evidence="1">
    <location>
        <begin position="54"/>
        <end position="102"/>
    </location>
</feature>
<gene>
    <name evidence="2" type="ORF">F1649_15610</name>
</gene>
<dbReference type="OrthoDB" id="1524679at2"/>
<dbReference type="InterPro" id="IPR041657">
    <property type="entry name" value="HTH_17"/>
</dbReference>
<dbReference type="SUPFAM" id="SSF46955">
    <property type="entry name" value="Putative DNA-binding domain"/>
    <property type="match status" value="1"/>
</dbReference>
<organism evidence="2 3">
    <name type="scientific">Arcticibacter tournemirensis</name>
    <dbReference type="NCBI Taxonomy" id="699437"/>
    <lineage>
        <taxon>Bacteria</taxon>
        <taxon>Pseudomonadati</taxon>
        <taxon>Bacteroidota</taxon>
        <taxon>Sphingobacteriia</taxon>
        <taxon>Sphingobacteriales</taxon>
        <taxon>Sphingobacteriaceae</taxon>
        <taxon>Arcticibacter</taxon>
    </lineage>
</organism>
<dbReference type="RefSeq" id="WP_141814963.1">
    <property type="nucleotide sequence ID" value="NZ_VFPL01000001.1"/>
</dbReference>
<proteinExistence type="predicted"/>
<sequence>MEKHQYLRKPDNCTGPAEWDRLLTVRDLIEFREQLLMDIQQALNGRGVSPEKQWLKAKEIREMLRLSAGKLHYLRAKGLIPFKKLGNITYYDRQKINELMQSGDFRNKFRSV</sequence>